<evidence type="ECO:0000313" key="2">
    <source>
        <dbReference type="EMBL" id="ROV90677.1"/>
    </source>
</evidence>
<evidence type="ECO:0000256" key="1">
    <source>
        <dbReference type="SAM" id="SignalP"/>
    </source>
</evidence>
<keyword evidence="3" id="KW-1185">Reference proteome</keyword>
<dbReference type="PANTHER" id="PTHR47791">
    <property type="entry name" value="MEIOTICALLY UP-REGULATED GENE 191 PROTEIN"/>
    <property type="match status" value="1"/>
</dbReference>
<dbReference type="SUPFAM" id="SSF48208">
    <property type="entry name" value="Six-hairpin glycosidases"/>
    <property type="match status" value="1"/>
</dbReference>
<feature type="signal peptide" evidence="1">
    <location>
        <begin position="1"/>
        <end position="20"/>
    </location>
</feature>
<dbReference type="STRING" id="1230097.A0A423VID5"/>
<organism evidence="2 3">
    <name type="scientific">Cytospora leucostoma</name>
    <dbReference type="NCBI Taxonomy" id="1230097"/>
    <lineage>
        <taxon>Eukaryota</taxon>
        <taxon>Fungi</taxon>
        <taxon>Dikarya</taxon>
        <taxon>Ascomycota</taxon>
        <taxon>Pezizomycotina</taxon>
        <taxon>Sordariomycetes</taxon>
        <taxon>Sordariomycetidae</taxon>
        <taxon>Diaporthales</taxon>
        <taxon>Cytosporaceae</taxon>
        <taxon>Cytospora</taxon>
    </lineage>
</organism>
<evidence type="ECO:0000313" key="3">
    <source>
        <dbReference type="Proteomes" id="UP000285146"/>
    </source>
</evidence>
<accession>A0A423VID5</accession>
<dbReference type="OrthoDB" id="9984024at2759"/>
<evidence type="ECO:0008006" key="4">
    <source>
        <dbReference type="Google" id="ProtNLM"/>
    </source>
</evidence>
<dbReference type="PANTHER" id="PTHR47791:SF3">
    <property type="entry name" value="MEIOTICALLY UP-REGULATED GENE 191 PROTEIN"/>
    <property type="match status" value="1"/>
</dbReference>
<dbReference type="InterPro" id="IPR053169">
    <property type="entry name" value="MUG_Protein"/>
</dbReference>
<reference evidence="2 3" key="1">
    <citation type="submission" date="2015-09" db="EMBL/GenBank/DDBJ databases">
        <title>Host preference determinants of Valsa canker pathogens revealed by comparative genomics.</title>
        <authorList>
            <person name="Yin Z."/>
            <person name="Huang L."/>
        </authorList>
    </citation>
    <scope>NUCLEOTIDE SEQUENCE [LARGE SCALE GENOMIC DNA]</scope>
    <source>
        <strain evidence="2 3">SXYLt</strain>
    </source>
</reference>
<dbReference type="Proteomes" id="UP000285146">
    <property type="component" value="Unassembled WGS sequence"/>
</dbReference>
<dbReference type="InParanoid" id="A0A423VID5"/>
<sequence>MRLILTCVAAAASTIHSCEASAQSSRNSTGTAETNSTWTGVTTEMLSSAIDAMNTAWYNETDGRWNSSTAWWLTGNALQALCDYMYKTDDTHYLSQAEGTIEKQSGPLAWWPEGGGDFRADSTDDTGWWALALVRLFDITNDSGYLDTAELDEEYIYSYWNASTCGGGIVWDIPDLSYKNAISNELYIKLAASLHNRNPGDTRYLRRALQVWNWFNSTGMIGADNLVNDGLAEGSNGTCTNNGATTWTYNQGVILGALSELYLATGDEGYLNRAKSIADAAVTSAALSPSGILTEPCEAAGDCDSNQEAFKGIFARNLAELNILLADRPYGTYLGNNAQSAWENDRNSSGFYGLSWAGPYTDATVGTQSSVLSLLVANIW</sequence>
<dbReference type="InterPro" id="IPR005198">
    <property type="entry name" value="Glyco_hydro_76"/>
</dbReference>
<comment type="caution">
    <text evidence="2">The sequence shown here is derived from an EMBL/GenBank/DDBJ whole genome shotgun (WGS) entry which is preliminary data.</text>
</comment>
<dbReference type="InterPro" id="IPR008928">
    <property type="entry name" value="6-hairpin_glycosidase_sf"/>
</dbReference>
<name>A0A423VID5_9PEZI</name>
<dbReference type="Pfam" id="PF03663">
    <property type="entry name" value="Glyco_hydro_76"/>
    <property type="match status" value="1"/>
</dbReference>
<feature type="chain" id="PRO_5019570769" description="Mannan endo-1,6-alpha-mannosidase" evidence="1">
    <location>
        <begin position="21"/>
        <end position="380"/>
    </location>
</feature>
<dbReference type="AlphaFoldDB" id="A0A423VID5"/>
<dbReference type="EMBL" id="LKEB01000096">
    <property type="protein sequence ID" value="ROV90677.1"/>
    <property type="molecule type" value="Genomic_DNA"/>
</dbReference>
<dbReference type="Gene3D" id="1.50.10.20">
    <property type="match status" value="1"/>
</dbReference>
<dbReference type="GO" id="GO:0005975">
    <property type="term" value="P:carbohydrate metabolic process"/>
    <property type="evidence" value="ECO:0007669"/>
    <property type="project" value="InterPro"/>
</dbReference>
<gene>
    <name evidence="2" type="ORF">VPNG_10100</name>
</gene>
<proteinExistence type="predicted"/>
<protein>
    <recommendedName>
        <fullName evidence="4">Mannan endo-1,6-alpha-mannosidase</fullName>
    </recommendedName>
</protein>
<keyword evidence="1" id="KW-0732">Signal</keyword>